<dbReference type="Proteomes" id="UP000238322">
    <property type="component" value="Unassembled WGS sequence"/>
</dbReference>
<accession>A0A2S8FZH6</accession>
<evidence type="ECO:0000313" key="2">
    <source>
        <dbReference type="Proteomes" id="UP000238322"/>
    </source>
</evidence>
<reference evidence="1 2" key="1">
    <citation type="submission" date="2018-02" db="EMBL/GenBank/DDBJ databases">
        <title>Comparative genomes isolates from brazilian mangrove.</title>
        <authorList>
            <person name="Araujo J.E."/>
            <person name="Taketani R.G."/>
            <person name="Silva M.C.P."/>
            <person name="Loureco M.V."/>
            <person name="Andreote F.D."/>
        </authorList>
    </citation>
    <scope>NUCLEOTIDE SEQUENCE [LARGE SCALE GENOMIC DNA]</scope>
    <source>
        <strain evidence="1 2">Hex-1 MGV</strain>
    </source>
</reference>
<evidence type="ECO:0000313" key="1">
    <source>
        <dbReference type="EMBL" id="PQO37595.1"/>
    </source>
</evidence>
<dbReference type="EMBL" id="PUHY01000005">
    <property type="protein sequence ID" value="PQO37595.1"/>
    <property type="molecule type" value="Genomic_DNA"/>
</dbReference>
<proteinExistence type="predicted"/>
<dbReference type="AlphaFoldDB" id="A0A2S8FZH6"/>
<sequence>MVDSLQTARSQTTHWPASYLRFAQVIQLPIDLEAANLADPSETKSCSPDEFNFPKDTIGFSADPSK</sequence>
<gene>
    <name evidence="1" type="ORF">C5Y83_06520</name>
</gene>
<protein>
    <submittedName>
        <fullName evidence="1">Uncharacterized protein</fullName>
    </submittedName>
</protein>
<organism evidence="1 2">
    <name type="scientific">Blastopirellula marina</name>
    <dbReference type="NCBI Taxonomy" id="124"/>
    <lineage>
        <taxon>Bacteria</taxon>
        <taxon>Pseudomonadati</taxon>
        <taxon>Planctomycetota</taxon>
        <taxon>Planctomycetia</taxon>
        <taxon>Pirellulales</taxon>
        <taxon>Pirellulaceae</taxon>
        <taxon>Blastopirellula</taxon>
    </lineage>
</organism>
<comment type="caution">
    <text evidence="1">The sequence shown here is derived from an EMBL/GenBank/DDBJ whole genome shotgun (WGS) entry which is preliminary data.</text>
</comment>
<name>A0A2S8FZH6_9BACT</name>